<organism evidence="4 5">
    <name type="scientific">Anaeramoeba flamelloides</name>
    <dbReference type="NCBI Taxonomy" id="1746091"/>
    <lineage>
        <taxon>Eukaryota</taxon>
        <taxon>Metamonada</taxon>
        <taxon>Anaeramoebidae</taxon>
        <taxon>Anaeramoeba</taxon>
    </lineage>
</organism>
<reference evidence="4" key="1">
    <citation type="submission" date="2022-08" db="EMBL/GenBank/DDBJ databases">
        <title>Novel sulfate-reducing endosymbionts in the free-living metamonad Anaeramoeba.</title>
        <authorList>
            <person name="Jerlstrom-Hultqvist J."/>
            <person name="Cepicka I."/>
            <person name="Gallot-Lavallee L."/>
            <person name="Salas-Leiva D."/>
            <person name="Curtis B.A."/>
            <person name="Zahonova K."/>
            <person name="Pipaliya S."/>
            <person name="Dacks J."/>
            <person name="Roger A.J."/>
        </authorList>
    </citation>
    <scope>NUCLEOTIDE SEQUENCE</scope>
    <source>
        <strain evidence="4">Schooner1</strain>
    </source>
</reference>
<dbReference type="PROSITE" id="PS50012">
    <property type="entry name" value="RCC1_3"/>
    <property type="match status" value="1"/>
</dbReference>
<dbReference type="InterPro" id="IPR009091">
    <property type="entry name" value="RCC1/BLIP-II"/>
</dbReference>
<dbReference type="PANTHER" id="PTHR45982">
    <property type="entry name" value="REGULATOR OF CHROMOSOME CONDENSATION"/>
    <property type="match status" value="1"/>
</dbReference>
<dbReference type="Pfam" id="PF00651">
    <property type="entry name" value="BTB"/>
    <property type="match status" value="1"/>
</dbReference>
<dbReference type="EMBL" id="JAOAOG010000292">
    <property type="protein sequence ID" value="KAJ6232407.1"/>
    <property type="molecule type" value="Genomic_DNA"/>
</dbReference>
<evidence type="ECO:0000313" key="4">
    <source>
        <dbReference type="EMBL" id="KAJ6232407.1"/>
    </source>
</evidence>
<sequence length="673" mass="78586">MNLQNIYVCGNLDKEETEFLLNGKSNLPNWTLLNTVNQKGVKIIRYGFHYEFTNILLCRSDDTLEFSNMVRKTKNFKKIFKIPNEKIKNIEAYHGIYLILTKSGKVYSLAQHEENDYDDEIDIEIPFEDLEKSTFDEIRHVSFFEENDLNVQSIIMVPKANYFLCKDGKLYASGQNNYYGSCEIGETIESQTPILIKENVIKMFGGKGASNFFFIQERKETQKKDKINLTSNNKYQLFAKGSNYFKSLGIDFDEEESEKPIEIDLFYTELNNEKSRISLNVLDIVDLQSSRNHTFFITKEGGIFSCGDAATNGIGKVAKYFTQIPKLLNHKCVQISKFNEISLVLTQNNEIFGWGFKETNRPINKYTKKEWETPQKIELPNLTSFDNLKFDTSFNFCILYNAEKKNCLKTDLKRLFNYLQNKTIGDVNDQSIINFGESNKAIKVNKLFVELRTGLTIEKIGKIILNKKDINYGDLKIFFKYLYSNQINNENEKILEKVFNSLNLTFPPKDNEKKFENDMLALYNDEDSKDFTILVQKNEKGENEKENENENENKNENENENENKNENEELAKQYEKIHVHKFILIARSGLFRELFEFTANENEKNIIKIKDYSGKSKDSIEILIKYFYTGKIELTADYDTQLIIEELKNSVDYYQLNKNSNLINQLLSLQNKK</sequence>
<dbReference type="InterPro" id="IPR000210">
    <property type="entry name" value="BTB/POZ_dom"/>
</dbReference>
<protein>
    <submittedName>
        <fullName evidence="4">Btk-binding protein-related</fullName>
    </submittedName>
</protein>
<name>A0ABQ8XID9_9EUKA</name>
<dbReference type="InterPro" id="IPR011333">
    <property type="entry name" value="SKP1/BTB/POZ_sf"/>
</dbReference>
<evidence type="ECO:0000313" key="5">
    <source>
        <dbReference type="Proteomes" id="UP001150062"/>
    </source>
</evidence>
<dbReference type="Proteomes" id="UP001150062">
    <property type="component" value="Unassembled WGS sequence"/>
</dbReference>
<evidence type="ECO:0000256" key="2">
    <source>
        <dbReference type="SAM" id="MobiDB-lite"/>
    </source>
</evidence>
<dbReference type="SUPFAM" id="SSF54695">
    <property type="entry name" value="POZ domain"/>
    <property type="match status" value="1"/>
</dbReference>
<accession>A0ABQ8XID9</accession>
<dbReference type="Gene3D" id="3.30.710.10">
    <property type="entry name" value="Potassium Channel Kv1.1, Chain A"/>
    <property type="match status" value="1"/>
</dbReference>
<dbReference type="InterPro" id="IPR000408">
    <property type="entry name" value="Reg_chr_condens"/>
</dbReference>
<dbReference type="PROSITE" id="PS50097">
    <property type="entry name" value="BTB"/>
    <property type="match status" value="1"/>
</dbReference>
<dbReference type="PANTHER" id="PTHR45982:SF1">
    <property type="entry name" value="REGULATOR OF CHROMOSOME CONDENSATION"/>
    <property type="match status" value="1"/>
</dbReference>
<dbReference type="SUPFAM" id="SSF50985">
    <property type="entry name" value="RCC1/BLIP-II"/>
    <property type="match status" value="1"/>
</dbReference>
<dbReference type="CDD" id="cd18186">
    <property type="entry name" value="BTB_POZ_ZBTB_KLHL-like"/>
    <property type="match status" value="1"/>
</dbReference>
<dbReference type="InterPro" id="IPR051553">
    <property type="entry name" value="Ran_GTPase-activating"/>
</dbReference>
<keyword evidence="5" id="KW-1185">Reference proteome</keyword>
<gene>
    <name evidence="4" type="ORF">M0813_04929</name>
</gene>
<feature type="repeat" description="RCC1" evidence="1">
    <location>
        <begin position="235"/>
        <end position="300"/>
    </location>
</feature>
<comment type="caution">
    <text evidence="4">The sequence shown here is derived from an EMBL/GenBank/DDBJ whole genome shotgun (WGS) entry which is preliminary data.</text>
</comment>
<feature type="domain" description="BTB" evidence="3">
    <location>
        <begin position="566"/>
        <end position="636"/>
    </location>
</feature>
<feature type="region of interest" description="Disordered" evidence="2">
    <location>
        <begin position="538"/>
        <end position="563"/>
    </location>
</feature>
<evidence type="ECO:0000259" key="3">
    <source>
        <dbReference type="PROSITE" id="PS50097"/>
    </source>
</evidence>
<dbReference type="Gene3D" id="2.130.10.30">
    <property type="entry name" value="Regulator of chromosome condensation 1/beta-lactamase-inhibitor protein II"/>
    <property type="match status" value="2"/>
</dbReference>
<proteinExistence type="predicted"/>
<evidence type="ECO:0000256" key="1">
    <source>
        <dbReference type="PROSITE-ProRule" id="PRU00235"/>
    </source>
</evidence>